<dbReference type="InterPro" id="IPR017871">
    <property type="entry name" value="ABC_transporter-like_CS"/>
</dbReference>
<dbReference type="EC" id="3.6.1.-" evidence="9"/>
<dbReference type="SMART" id="SM00382">
    <property type="entry name" value="AAA"/>
    <property type="match status" value="2"/>
</dbReference>
<keyword evidence="5 9" id="KW-0378">Hydrolase</keyword>
<evidence type="ECO:0000256" key="9">
    <source>
        <dbReference type="HAMAP-Rule" id="MF_00848"/>
    </source>
</evidence>
<feature type="region of interest" description="Disordered" evidence="10">
    <location>
        <begin position="506"/>
        <end position="534"/>
    </location>
</feature>
<evidence type="ECO:0000313" key="12">
    <source>
        <dbReference type="EMBL" id="GLQ06990.1"/>
    </source>
</evidence>
<reference evidence="12" key="2">
    <citation type="submission" date="2023-01" db="EMBL/GenBank/DDBJ databases">
        <title>Draft genome sequence of Sneathiella chinensis strain NBRC 103408.</title>
        <authorList>
            <person name="Sun Q."/>
            <person name="Mori K."/>
        </authorList>
    </citation>
    <scope>NUCLEOTIDE SEQUENCE</scope>
    <source>
        <strain evidence="12">NBRC 103408</strain>
    </source>
</reference>
<protein>
    <recommendedName>
        <fullName evidence="9">ATP-binding protein Uup</fullName>
        <ecNumber evidence="9">3.6.1.-</ecNumber>
    </recommendedName>
</protein>
<proteinExistence type="inferred from homology"/>
<reference evidence="12" key="1">
    <citation type="journal article" date="2014" name="Int. J. Syst. Evol. Microbiol.">
        <title>Complete genome of a new Firmicutes species belonging to the dominant human colonic microbiota ('Ruminococcus bicirculans') reveals two chromosomes and a selective capacity to utilize plant glucans.</title>
        <authorList>
            <consortium name="NISC Comparative Sequencing Program"/>
            <person name="Wegmann U."/>
            <person name="Louis P."/>
            <person name="Goesmann A."/>
            <person name="Henrissat B."/>
            <person name="Duncan S.H."/>
            <person name="Flint H.J."/>
        </authorList>
    </citation>
    <scope>NUCLEOTIDE SEQUENCE</scope>
    <source>
        <strain evidence="12">NBRC 103408</strain>
    </source>
</reference>
<keyword evidence="7 9" id="KW-0238">DNA-binding</keyword>
<dbReference type="InterPro" id="IPR003439">
    <property type="entry name" value="ABC_transporter-like_ATP-bd"/>
</dbReference>
<comment type="function">
    <text evidence="9">Probably plays a role in ribosome assembly or function. May be involved in resolution of branched DNA intermediates that result from template switching in postreplication gaps. Binds DNA and has ATPase activity.</text>
</comment>
<evidence type="ECO:0000256" key="3">
    <source>
        <dbReference type="ARBA" id="ARBA00022741"/>
    </source>
</evidence>
<dbReference type="Gene3D" id="1.10.287.380">
    <property type="entry name" value="Valyl-tRNA synthetase, C-terminal domain"/>
    <property type="match status" value="1"/>
</dbReference>
<feature type="compositionally biased region" description="Basic and acidic residues" evidence="10">
    <location>
        <begin position="512"/>
        <end position="534"/>
    </location>
</feature>
<dbReference type="InterPro" id="IPR037118">
    <property type="entry name" value="Val-tRNA_synth_C_sf"/>
</dbReference>
<comment type="similarity">
    <text evidence="9">Belongs to the ABC transporter superfamily. ABCF family. Uup subfamily.</text>
</comment>
<organism evidence="12 13">
    <name type="scientific">Sneathiella chinensis</name>
    <dbReference type="NCBI Taxonomy" id="349750"/>
    <lineage>
        <taxon>Bacteria</taxon>
        <taxon>Pseudomonadati</taxon>
        <taxon>Pseudomonadota</taxon>
        <taxon>Alphaproteobacteria</taxon>
        <taxon>Sneathiellales</taxon>
        <taxon>Sneathiellaceae</taxon>
        <taxon>Sneathiella</taxon>
    </lineage>
</organism>
<keyword evidence="13" id="KW-1185">Reference proteome</keyword>
<keyword evidence="1 9" id="KW-0963">Cytoplasm</keyword>
<dbReference type="Gene3D" id="3.40.50.300">
    <property type="entry name" value="P-loop containing nucleotide triphosphate hydrolases"/>
    <property type="match status" value="2"/>
</dbReference>
<keyword evidence="8 9" id="KW-0234">DNA repair</keyword>
<evidence type="ECO:0000313" key="13">
    <source>
        <dbReference type="Proteomes" id="UP001161409"/>
    </source>
</evidence>
<evidence type="ECO:0000256" key="8">
    <source>
        <dbReference type="ARBA" id="ARBA00023204"/>
    </source>
</evidence>
<keyword evidence="12" id="KW-0648">Protein biosynthesis</keyword>
<evidence type="ECO:0000259" key="11">
    <source>
        <dbReference type="PROSITE" id="PS50893"/>
    </source>
</evidence>
<dbReference type="Pfam" id="PF16326">
    <property type="entry name" value="ABC_tran_CTD"/>
    <property type="match status" value="1"/>
</dbReference>
<evidence type="ECO:0000256" key="7">
    <source>
        <dbReference type="ARBA" id="ARBA00023125"/>
    </source>
</evidence>
<dbReference type="CDD" id="cd03221">
    <property type="entry name" value="ABCF_EF-3"/>
    <property type="match status" value="2"/>
</dbReference>
<evidence type="ECO:0000256" key="4">
    <source>
        <dbReference type="ARBA" id="ARBA00022763"/>
    </source>
</evidence>
<keyword evidence="4 9" id="KW-0227">DNA damage</keyword>
<dbReference type="InterPro" id="IPR027417">
    <property type="entry name" value="P-loop_NTPase"/>
</dbReference>
<dbReference type="InterPro" id="IPR003593">
    <property type="entry name" value="AAA+_ATPase"/>
</dbReference>
<comment type="caution">
    <text evidence="12">The sequence shown here is derived from an EMBL/GenBank/DDBJ whole genome shotgun (WGS) entry which is preliminary data.</text>
</comment>
<evidence type="ECO:0000256" key="1">
    <source>
        <dbReference type="ARBA" id="ARBA00022490"/>
    </source>
</evidence>
<dbReference type="PROSITE" id="PS50893">
    <property type="entry name" value="ABC_TRANSPORTER_2"/>
    <property type="match status" value="2"/>
</dbReference>
<feature type="domain" description="ABC transporter" evidence="11">
    <location>
        <begin position="6"/>
        <end position="222"/>
    </location>
</feature>
<evidence type="ECO:0000256" key="2">
    <source>
        <dbReference type="ARBA" id="ARBA00022737"/>
    </source>
</evidence>
<dbReference type="InterPro" id="IPR032524">
    <property type="entry name" value="ABC_tran_C"/>
</dbReference>
<feature type="binding site" evidence="9">
    <location>
        <begin position="326"/>
        <end position="333"/>
    </location>
    <ligand>
        <name>ATP</name>
        <dbReference type="ChEBI" id="CHEBI:30616"/>
        <label>2</label>
    </ligand>
</feature>
<evidence type="ECO:0000256" key="6">
    <source>
        <dbReference type="ARBA" id="ARBA00022840"/>
    </source>
</evidence>
<accession>A0ABQ5U499</accession>
<evidence type="ECO:0000256" key="5">
    <source>
        <dbReference type="ARBA" id="ARBA00022801"/>
    </source>
</evidence>
<feature type="binding site" evidence="9">
    <location>
        <begin position="38"/>
        <end position="45"/>
    </location>
    <ligand>
        <name>ATP</name>
        <dbReference type="ChEBI" id="CHEBI:30616"/>
        <label>1</label>
    </ligand>
</feature>
<keyword evidence="2 9" id="KW-0677">Repeat</keyword>
<name>A0ABQ5U499_9PROT</name>
<dbReference type="Proteomes" id="UP001161409">
    <property type="component" value="Unassembled WGS sequence"/>
</dbReference>
<dbReference type="HAMAP" id="MF_00848">
    <property type="entry name" value="Uup"/>
    <property type="match status" value="1"/>
</dbReference>
<dbReference type="EMBL" id="BSNF01000008">
    <property type="protein sequence ID" value="GLQ06990.1"/>
    <property type="molecule type" value="Genomic_DNA"/>
</dbReference>
<comment type="catalytic activity">
    <reaction evidence="9">
        <text>ATP + H2O = ADP + phosphate + H(+)</text>
        <dbReference type="Rhea" id="RHEA:13065"/>
        <dbReference type="ChEBI" id="CHEBI:15377"/>
        <dbReference type="ChEBI" id="CHEBI:15378"/>
        <dbReference type="ChEBI" id="CHEBI:30616"/>
        <dbReference type="ChEBI" id="CHEBI:43474"/>
        <dbReference type="ChEBI" id="CHEBI:456216"/>
    </reaction>
</comment>
<feature type="domain" description="ABC transporter" evidence="11">
    <location>
        <begin position="289"/>
        <end position="525"/>
    </location>
</feature>
<dbReference type="GO" id="GO:0003746">
    <property type="term" value="F:translation elongation factor activity"/>
    <property type="evidence" value="ECO:0007669"/>
    <property type="project" value="UniProtKB-KW"/>
</dbReference>
<comment type="subcellular location">
    <subcellularLocation>
        <location evidence="9">Cytoplasm</location>
    </subcellularLocation>
    <text evidence="9">Associates with ribosomes.</text>
</comment>
<dbReference type="InterPro" id="IPR051309">
    <property type="entry name" value="ABCF_ATPase"/>
</dbReference>
<keyword evidence="3 9" id="KW-0547">Nucleotide-binding</keyword>
<evidence type="ECO:0000256" key="10">
    <source>
        <dbReference type="SAM" id="MobiDB-lite"/>
    </source>
</evidence>
<keyword evidence="12" id="KW-0251">Elongation factor</keyword>
<dbReference type="PROSITE" id="PS00211">
    <property type="entry name" value="ABC_TRANSPORTER_1"/>
    <property type="match status" value="2"/>
</dbReference>
<dbReference type="RefSeq" id="WP_169561080.1">
    <property type="nucleotide sequence ID" value="NZ_BSNF01000008.1"/>
</dbReference>
<dbReference type="SUPFAM" id="SSF52540">
    <property type="entry name" value="P-loop containing nucleoside triphosphate hydrolases"/>
    <property type="match status" value="2"/>
</dbReference>
<dbReference type="Pfam" id="PF00005">
    <property type="entry name" value="ABC_tran"/>
    <property type="match status" value="2"/>
</dbReference>
<gene>
    <name evidence="9" type="primary">uup</name>
    <name evidence="12" type="ORF">GCM10007924_22110</name>
</gene>
<dbReference type="PANTHER" id="PTHR42855:SF1">
    <property type="entry name" value="ABC TRANSPORTER DOMAIN-CONTAINING PROTEIN"/>
    <property type="match status" value="1"/>
</dbReference>
<dbReference type="InterPro" id="IPR043686">
    <property type="entry name" value="Uup"/>
</dbReference>
<sequence length="611" mass="67502">MAAPILALQDARVTFGGGDLFKGISLSVEPGMRIALVGRNGSGKSTLLKTIAGVLELDGGDRFLQAGTRVGYLHQQPEIVPGRTVFEQVSQGVPEEMKQTGAETGYLVDQVLDGVGIDGSRLLETLSGGEARRVALAEALVADPDVLLLDEPTNHLDIKTILWLEDELKTFRGALLIISHDRQFLKNLTNRLFWLDRGVLRTHGKGFAAFEEWSEEILRSEEVELRKMDKKIAEETDWSRKGITARRARNEGRLRALNRLRAERSERTARTGNARLEVSAGAKSGKVVVEAEGISKSYVDANGQEKNVIRNFSTRIMRGDRVGIIGPNGAGKTTLLNLLMGKIPPTTGEVKLGTNLTPAIFDQQRESLDPEESLWDTLADPGSGQLMVRGEVRHVVAYLRDFLFEDKQAKSPVKSLSGGEKNRLLLAKLLARESNLLVLDEPTNDLDMETLDLLQDMLSDYDGTLIIISHDREFLDQLVTSVIALEEDGNIAEYVGGYTDYVRQRKGGPETGVKKAEKPAKASEPKAEKPKARTKLSYKDQRDLDLMPGVIEGLEQEIAKLEAELADPELFTKSPEKFQKIADTLSGKKEELDAAEERWLELEILQEALST</sequence>
<dbReference type="PANTHER" id="PTHR42855">
    <property type="entry name" value="ABC TRANSPORTER ATP-BINDING SUBUNIT"/>
    <property type="match status" value="1"/>
</dbReference>
<keyword evidence="6 9" id="KW-0067">ATP-binding</keyword>